<keyword evidence="7" id="KW-1185">Reference proteome</keyword>
<dbReference type="EMBL" id="JAUSVV010000003">
    <property type="protein sequence ID" value="MDQ0442455.1"/>
    <property type="molecule type" value="Genomic_DNA"/>
</dbReference>
<evidence type="ECO:0000256" key="4">
    <source>
        <dbReference type="HAMAP-Rule" id="MF_01930"/>
    </source>
</evidence>
<name>A0ABU0HJG8_9HYPH</name>
<comment type="similarity">
    <text evidence="4">Belongs to the GART family.</text>
</comment>
<feature type="binding site" evidence="4">
    <location>
        <position position="112"/>
    </location>
    <ligand>
        <name>(6R)-10-formyltetrahydrofolate</name>
        <dbReference type="ChEBI" id="CHEBI:195366"/>
    </ligand>
</feature>
<feature type="active site" description="Proton donor" evidence="4">
    <location>
        <position position="114"/>
    </location>
</feature>
<feature type="site" description="Raises pKa of active site His" evidence="4">
    <location>
        <position position="150"/>
    </location>
</feature>
<dbReference type="GO" id="GO:0004644">
    <property type="term" value="F:phosphoribosylglycinamide formyltransferase activity"/>
    <property type="evidence" value="ECO:0007669"/>
    <property type="project" value="UniProtKB-EC"/>
</dbReference>
<evidence type="ECO:0000256" key="1">
    <source>
        <dbReference type="ARBA" id="ARBA00005054"/>
    </source>
</evidence>
<feature type="binding site" evidence="4">
    <location>
        <begin position="95"/>
        <end position="98"/>
    </location>
    <ligand>
        <name>(6R)-10-formyltetrahydrofolate</name>
        <dbReference type="ChEBI" id="CHEBI:195366"/>
    </ligand>
</feature>
<feature type="binding site" evidence="4">
    <location>
        <position position="70"/>
    </location>
    <ligand>
        <name>(6R)-10-formyltetrahydrofolate</name>
        <dbReference type="ChEBI" id="CHEBI:195366"/>
    </ligand>
</feature>
<dbReference type="SUPFAM" id="SSF53328">
    <property type="entry name" value="Formyltransferase"/>
    <property type="match status" value="1"/>
</dbReference>
<keyword evidence="2 4" id="KW-0808">Transferase</keyword>
<dbReference type="InterPro" id="IPR004607">
    <property type="entry name" value="GART"/>
</dbReference>
<evidence type="ECO:0000256" key="2">
    <source>
        <dbReference type="ARBA" id="ARBA00022679"/>
    </source>
</evidence>
<dbReference type="Gene3D" id="3.40.50.170">
    <property type="entry name" value="Formyl transferase, N-terminal domain"/>
    <property type="match status" value="1"/>
</dbReference>
<comment type="caution">
    <text evidence="6">The sequence shown here is derived from an EMBL/GenBank/DDBJ whole genome shotgun (WGS) entry which is preliminary data.</text>
</comment>
<accession>A0ABU0HJG8</accession>
<dbReference type="Pfam" id="PF00551">
    <property type="entry name" value="Formyl_trans_N"/>
    <property type="match status" value="1"/>
</dbReference>
<evidence type="ECO:0000313" key="6">
    <source>
        <dbReference type="EMBL" id="MDQ0442455.1"/>
    </source>
</evidence>
<dbReference type="InterPro" id="IPR002376">
    <property type="entry name" value="Formyl_transf_N"/>
</dbReference>
<dbReference type="PANTHER" id="PTHR43369">
    <property type="entry name" value="PHOSPHORIBOSYLGLYCINAMIDE FORMYLTRANSFERASE"/>
    <property type="match status" value="1"/>
</dbReference>
<comment type="catalytic activity">
    <reaction evidence="4">
        <text>N(1)-(5-phospho-beta-D-ribosyl)glycinamide + (6R)-10-formyltetrahydrofolate = N(2)-formyl-N(1)-(5-phospho-beta-D-ribosyl)glycinamide + (6S)-5,6,7,8-tetrahydrofolate + H(+)</text>
        <dbReference type="Rhea" id="RHEA:15053"/>
        <dbReference type="ChEBI" id="CHEBI:15378"/>
        <dbReference type="ChEBI" id="CHEBI:57453"/>
        <dbReference type="ChEBI" id="CHEBI:143788"/>
        <dbReference type="ChEBI" id="CHEBI:147286"/>
        <dbReference type="ChEBI" id="CHEBI:195366"/>
        <dbReference type="EC" id="2.1.2.2"/>
    </reaction>
</comment>
<dbReference type="PANTHER" id="PTHR43369:SF2">
    <property type="entry name" value="PHOSPHORIBOSYLGLYCINAMIDE FORMYLTRANSFERASE"/>
    <property type="match status" value="1"/>
</dbReference>
<dbReference type="CDD" id="cd08645">
    <property type="entry name" value="FMT_core_GART"/>
    <property type="match status" value="1"/>
</dbReference>
<feature type="binding site" evidence="4">
    <location>
        <begin position="17"/>
        <end position="19"/>
    </location>
    <ligand>
        <name>N(1)-(5-phospho-beta-D-ribosyl)glycinamide</name>
        <dbReference type="ChEBI" id="CHEBI:143788"/>
    </ligand>
</feature>
<evidence type="ECO:0000256" key="3">
    <source>
        <dbReference type="ARBA" id="ARBA00022755"/>
    </source>
</evidence>
<comment type="function">
    <text evidence="4">Catalyzes the transfer of a formyl group from 10-formyltetrahydrofolate to 5-phospho-ribosyl-glycinamide (GAR), producing 5-phospho-ribosyl-N-formylglycinamide (FGAR) and tetrahydrofolate.</text>
</comment>
<sequence>MPAPDKVRVAVLISGRGSNMVALAEAARDPSFPAEIVLVLSNDPGAEGLARAAALGIPTRAIDHRSYPDRATFDAAIDMALREAGADLICLAGFMRILTDGFVERWAGRMLNIHPSLLPLFKGTHTHAQALAAGVRLHGCTVHFVVPELDAGPIVAQAAVPVHEGDDPDSLAARVIVQERRLYPKALALVAGRRARLDGGRVVIDDPPPDGVLVSL</sequence>
<keyword evidence="3 4" id="KW-0658">Purine biosynthesis</keyword>
<dbReference type="RefSeq" id="WP_238248768.1">
    <property type="nucleotide sequence ID" value="NZ_BPQX01000022.1"/>
</dbReference>
<dbReference type="HAMAP" id="MF_01930">
    <property type="entry name" value="PurN"/>
    <property type="match status" value="1"/>
</dbReference>
<organism evidence="6 7">
    <name type="scientific">Methylobacterium persicinum</name>
    <dbReference type="NCBI Taxonomy" id="374426"/>
    <lineage>
        <taxon>Bacteria</taxon>
        <taxon>Pseudomonadati</taxon>
        <taxon>Pseudomonadota</taxon>
        <taxon>Alphaproteobacteria</taxon>
        <taxon>Hyphomicrobiales</taxon>
        <taxon>Methylobacteriaceae</taxon>
        <taxon>Methylobacterium</taxon>
    </lineage>
</organism>
<dbReference type="EC" id="2.1.2.2" evidence="4"/>
<dbReference type="NCBIfam" id="TIGR00639">
    <property type="entry name" value="PurN"/>
    <property type="match status" value="1"/>
</dbReference>
<gene>
    <name evidence="4" type="primary">purN</name>
    <name evidence="6" type="ORF">QO016_001949</name>
</gene>
<evidence type="ECO:0000313" key="7">
    <source>
        <dbReference type="Proteomes" id="UP001236369"/>
    </source>
</evidence>
<feature type="domain" description="Formyl transferase N-terminal" evidence="5">
    <location>
        <begin position="8"/>
        <end position="187"/>
    </location>
</feature>
<comment type="pathway">
    <text evidence="1 4">Purine metabolism; IMP biosynthesis via de novo pathway; N(2)-formyl-N(1)-(5-phospho-D-ribosyl)glycinamide from N(1)-(5-phospho-D-ribosyl)glycinamide (10-formyl THF route): step 1/1.</text>
</comment>
<dbReference type="InterPro" id="IPR036477">
    <property type="entry name" value="Formyl_transf_N_sf"/>
</dbReference>
<protein>
    <recommendedName>
        <fullName evidence="4">Phosphoribosylglycinamide formyltransferase</fullName>
        <ecNumber evidence="4">2.1.2.2</ecNumber>
    </recommendedName>
    <alternativeName>
        <fullName evidence="4">5'-phosphoribosylglycinamide transformylase</fullName>
    </alternativeName>
    <alternativeName>
        <fullName evidence="4">GAR transformylase</fullName>
        <shortName evidence="4">GART</shortName>
    </alternativeName>
</protein>
<evidence type="ECO:0000259" key="5">
    <source>
        <dbReference type="Pfam" id="PF00551"/>
    </source>
</evidence>
<dbReference type="Proteomes" id="UP001236369">
    <property type="component" value="Unassembled WGS sequence"/>
</dbReference>
<proteinExistence type="inferred from homology"/>
<reference evidence="6 7" key="1">
    <citation type="submission" date="2023-07" db="EMBL/GenBank/DDBJ databases">
        <title>Genomic Encyclopedia of Type Strains, Phase IV (KMG-IV): sequencing the most valuable type-strain genomes for metagenomic binning, comparative biology and taxonomic classification.</title>
        <authorList>
            <person name="Goeker M."/>
        </authorList>
    </citation>
    <scope>NUCLEOTIDE SEQUENCE [LARGE SCALE GENOMIC DNA]</scope>
    <source>
        <strain evidence="6 7">DSM 19562</strain>
    </source>
</reference>